<dbReference type="AlphaFoldDB" id="A0A1I3PP92"/>
<evidence type="ECO:0000256" key="1">
    <source>
        <dbReference type="ARBA" id="ARBA00007637"/>
    </source>
</evidence>
<sequence length="263" mass="29542">MMQKVCQDATVVYNCTSVPYSQWSQKLVPMIENIILAVEASGAKLVYGDNLYMYGPVSKEMTEELPNAATGPKGRIRAQIADKIMQAHAHRRIRAAIGRASNFYGPDVLDSIVGEKLFIAALEGKPAQVLGDPDAPHTYTFIDDYAKGLITLGEREEALGEIWHIPSGETLTTRQFIEMVYEEAGTQAKLSVAPKLGIAFLSLFSPFMRDVKEILYQFEKPFVMNHNKYANAFGTEVTPHREAIRKTLEWCRQRIGQDKVQKR</sequence>
<evidence type="ECO:0000313" key="3">
    <source>
        <dbReference type="EMBL" id="SFJ23127.1"/>
    </source>
</evidence>
<feature type="domain" description="NAD-dependent epimerase/dehydratase" evidence="2">
    <location>
        <begin position="28"/>
        <end position="162"/>
    </location>
</feature>
<evidence type="ECO:0000259" key="2">
    <source>
        <dbReference type="Pfam" id="PF01370"/>
    </source>
</evidence>
<accession>A0A1I3PP92</accession>
<dbReference type="SUPFAM" id="SSF51735">
    <property type="entry name" value="NAD(P)-binding Rossmann-fold domains"/>
    <property type="match status" value="1"/>
</dbReference>
<dbReference type="Gene3D" id="3.40.50.720">
    <property type="entry name" value="NAD(P)-binding Rossmann-like Domain"/>
    <property type="match status" value="1"/>
</dbReference>
<dbReference type="STRING" id="46223.SAMN05421852_10651"/>
<reference evidence="3 4" key="1">
    <citation type="submission" date="2016-10" db="EMBL/GenBank/DDBJ databases">
        <authorList>
            <person name="de Groot N.N."/>
        </authorList>
    </citation>
    <scope>NUCLEOTIDE SEQUENCE [LARGE SCALE GENOMIC DNA]</scope>
    <source>
        <strain evidence="3 4">DSM 44778</strain>
    </source>
</reference>
<dbReference type="OrthoDB" id="112777at2"/>
<name>A0A1I3PP92_9BACL</name>
<comment type="similarity">
    <text evidence="1">Belongs to the NAD(P)-dependent epimerase/dehydratase family.</text>
</comment>
<dbReference type="Pfam" id="PF01370">
    <property type="entry name" value="Epimerase"/>
    <property type="match status" value="1"/>
</dbReference>
<dbReference type="Proteomes" id="UP000199545">
    <property type="component" value="Unassembled WGS sequence"/>
</dbReference>
<dbReference type="EMBL" id="FORR01000006">
    <property type="protein sequence ID" value="SFJ23127.1"/>
    <property type="molecule type" value="Genomic_DNA"/>
</dbReference>
<evidence type="ECO:0000313" key="4">
    <source>
        <dbReference type="Proteomes" id="UP000199545"/>
    </source>
</evidence>
<dbReference type="PANTHER" id="PTHR43000">
    <property type="entry name" value="DTDP-D-GLUCOSE 4,6-DEHYDRATASE-RELATED"/>
    <property type="match status" value="1"/>
</dbReference>
<keyword evidence="4" id="KW-1185">Reference proteome</keyword>
<organism evidence="3 4">
    <name type="scientific">Thermoflavimicrobium dichotomicum</name>
    <dbReference type="NCBI Taxonomy" id="46223"/>
    <lineage>
        <taxon>Bacteria</taxon>
        <taxon>Bacillati</taxon>
        <taxon>Bacillota</taxon>
        <taxon>Bacilli</taxon>
        <taxon>Bacillales</taxon>
        <taxon>Thermoactinomycetaceae</taxon>
        <taxon>Thermoflavimicrobium</taxon>
    </lineage>
</organism>
<gene>
    <name evidence="3" type="ORF">SAMN05421852_10651</name>
</gene>
<protein>
    <submittedName>
        <fullName evidence="3">Nucleoside-diphosphate-sugar epimerase</fullName>
    </submittedName>
</protein>
<proteinExistence type="inferred from homology"/>
<dbReference type="InterPro" id="IPR001509">
    <property type="entry name" value="Epimerase_deHydtase"/>
</dbReference>
<dbReference type="InterPro" id="IPR036291">
    <property type="entry name" value="NAD(P)-bd_dom_sf"/>
</dbReference>